<dbReference type="OrthoDB" id="6629495at2"/>
<reference evidence="1 2" key="1">
    <citation type="submission" date="2014-08" db="EMBL/GenBank/DDBJ databases">
        <title>Genomic and Phenotypic Diversity of Colwellia psychrerythraea strains from Disparate Marine Basins.</title>
        <authorList>
            <person name="Techtmann S.M."/>
            <person name="Stelling S.C."/>
            <person name="Utturkar S.M."/>
            <person name="Alshibli N."/>
            <person name="Harris A."/>
            <person name="Brown S.D."/>
            <person name="Hazen T.C."/>
        </authorList>
    </citation>
    <scope>NUCLEOTIDE SEQUENCE [LARGE SCALE GENOMIC DNA]</scope>
    <source>
        <strain evidence="1 2">GAB14E</strain>
    </source>
</reference>
<dbReference type="EMBL" id="JQEC01000045">
    <property type="protein sequence ID" value="KGJ90663.1"/>
    <property type="molecule type" value="Genomic_DNA"/>
</dbReference>
<organism evidence="1 2">
    <name type="scientific">Colwellia psychrerythraea</name>
    <name type="common">Vibrio psychroerythus</name>
    <dbReference type="NCBI Taxonomy" id="28229"/>
    <lineage>
        <taxon>Bacteria</taxon>
        <taxon>Pseudomonadati</taxon>
        <taxon>Pseudomonadota</taxon>
        <taxon>Gammaproteobacteria</taxon>
        <taxon>Alteromonadales</taxon>
        <taxon>Colwelliaceae</taxon>
        <taxon>Colwellia</taxon>
    </lineage>
</organism>
<protein>
    <recommendedName>
        <fullName evidence="3">DUF2164 domain-containing protein</fullName>
    </recommendedName>
</protein>
<dbReference type="AlphaFoldDB" id="A0A099KM32"/>
<dbReference type="Proteomes" id="UP000029868">
    <property type="component" value="Unassembled WGS sequence"/>
</dbReference>
<dbReference type="PATRIC" id="fig|28229.3.peg.3387"/>
<name>A0A099KM32_COLPS</name>
<evidence type="ECO:0000313" key="2">
    <source>
        <dbReference type="Proteomes" id="UP000029868"/>
    </source>
</evidence>
<evidence type="ECO:0000313" key="1">
    <source>
        <dbReference type="EMBL" id="KGJ90663.1"/>
    </source>
</evidence>
<dbReference type="RefSeq" id="WP_033083381.1">
    <property type="nucleotide sequence ID" value="NZ_JQEC01000045.1"/>
</dbReference>
<comment type="caution">
    <text evidence="1">The sequence shown here is derived from an EMBL/GenBank/DDBJ whole genome shotgun (WGS) entry which is preliminary data.</text>
</comment>
<dbReference type="Pfam" id="PF09932">
    <property type="entry name" value="DUF2164"/>
    <property type="match status" value="1"/>
</dbReference>
<proteinExistence type="predicted"/>
<sequence length="85" mass="9647">MSNIKFSSSETEQLVTKIQGYFAKELDQDLGQFDAEFLLGFFSKEVGAYFYNRGLFDAQTIIVAKLEHVSEMVEEGINEIEKPVS</sequence>
<evidence type="ECO:0008006" key="3">
    <source>
        <dbReference type="Google" id="ProtNLM"/>
    </source>
</evidence>
<dbReference type="InterPro" id="IPR018680">
    <property type="entry name" value="DUF2164"/>
</dbReference>
<accession>A0A099KM32</accession>
<gene>
    <name evidence="1" type="ORF">GAB14E_3469</name>
</gene>